<accession>A0A6A6AVH3</accession>
<feature type="transmembrane region" description="Helical" evidence="1">
    <location>
        <begin position="88"/>
        <end position="121"/>
    </location>
</feature>
<reference evidence="2" key="1">
    <citation type="journal article" date="2020" name="Stud. Mycol.">
        <title>101 Dothideomycetes genomes: a test case for predicting lifestyles and emergence of pathogens.</title>
        <authorList>
            <person name="Haridas S."/>
            <person name="Albert R."/>
            <person name="Binder M."/>
            <person name="Bloem J."/>
            <person name="Labutti K."/>
            <person name="Salamov A."/>
            <person name="Andreopoulos B."/>
            <person name="Baker S."/>
            <person name="Barry K."/>
            <person name="Bills G."/>
            <person name="Bluhm B."/>
            <person name="Cannon C."/>
            <person name="Castanera R."/>
            <person name="Culley D."/>
            <person name="Daum C."/>
            <person name="Ezra D."/>
            <person name="Gonzalez J."/>
            <person name="Henrissat B."/>
            <person name="Kuo A."/>
            <person name="Liang C."/>
            <person name="Lipzen A."/>
            <person name="Lutzoni F."/>
            <person name="Magnuson J."/>
            <person name="Mondo S."/>
            <person name="Nolan M."/>
            <person name="Ohm R."/>
            <person name="Pangilinan J."/>
            <person name="Park H.-J."/>
            <person name="Ramirez L."/>
            <person name="Alfaro M."/>
            <person name="Sun H."/>
            <person name="Tritt A."/>
            <person name="Yoshinaga Y."/>
            <person name="Zwiers L.-H."/>
            <person name="Turgeon B."/>
            <person name="Goodwin S."/>
            <person name="Spatafora J."/>
            <person name="Crous P."/>
            <person name="Grigoriev I."/>
        </authorList>
    </citation>
    <scope>NUCLEOTIDE SEQUENCE</scope>
    <source>
        <strain evidence="2">CBS 121167</strain>
    </source>
</reference>
<dbReference type="RefSeq" id="XP_033390912.1">
    <property type="nucleotide sequence ID" value="XM_033541562.1"/>
</dbReference>
<evidence type="ECO:0000256" key="1">
    <source>
        <dbReference type="SAM" id="Phobius"/>
    </source>
</evidence>
<keyword evidence="1" id="KW-0812">Transmembrane</keyword>
<dbReference type="EMBL" id="ML995636">
    <property type="protein sequence ID" value="KAF2135193.1"/>
    <property type="molecule type" value="Genomic_DNA"/>
</dbReference>
<feature type="transmembrane region" description="Helical" evidence="1">
    <location>
        <begin position="299"/>
        <end position="321"/>
    </location>
</feature>
<dbReference type="AlphaFoldDB" id="A0A6A6AVH3"/>
<protein>
    <submittedName>
        <fullName evidence="2">Uncharacterized protein</fullName>
    </submittedName>
</protein>
<dbReference type="Proteomes" id="UP000799438">
    <property type="component" value="Unassembled WGS sequence"/>
</dbReference>
<keyword evidence="3" id="KW-1185">Reference proteome</keyword>
<evidence type="ECO:0000313" key="3">
    <source>
        <dbReference type="Proteomes" id="UP000799438"/>
    </source>
</evidence>
<keyword evidence="1" id="KW-1133">Transmembrane helix</keyword>
<evidence type="ECO:0000313" key="2">
    <source>
        <dbReference type="EMBL" id="KAF2135193.1"/>
    </source>
</evidence>
<gene>
    <name evidence="2" type="ORF">K452DRAFT_293407</name>
</gene>
<dbReference type="GeneID" id="54299058"/>
<feature type="transmembrane region" description="Helical" evidence="1">
    <location>
        <begin position="257"/>
        <end position="278"/>
    </location>
</feature>
<sequence>MLTRTVCCFDIFRYVFFSGLERLDPLLDILLCLLSPIWKFLLSAFQTLKAGPGALVQGVSNRVVGAYETSVDVIEVLKLLTDGPYGPVAVAFVGPFIGILFMGTLYLIGIGAVIAATYSALTAKAVRAAPSAIRYALHNTHGAYADLEAEYEIKNAILAIGYPLLRFSVRDALTGLRGRLYGPYTFLYALLKSWGTVVALVLLLLHFFNPFTAVPSVPSWDAPRRIKIKMAPFRVPDSWSQYDYDVSSLRAAFTYDMGILVLQALAVLGSGMGLVLLFRNVDIGAASTRLRSQLPTSDFLFGREGVLYTIGAAVLAISGALFALSNFFPIVDLLVAIAFALRDIFLDVYDSVRDAIAAHPLWSLSAAFVAAYHGLNWYTARNPEVVAAYERAKAAAWAWARSAFDQFVRFLKWAWYWYCLVSPVVALVSLVVNFFLARHVVQLDKSVADCIEEQVRRRQQRRAAEDYL</sequence>
<feature type="transmembrane region" description="Helical" evidence="1">
    <location>
        <begin position="415"/>
        <end position="436"/>
    </location>
</feature>
<proteinExistence type="predicted"/>
<keyword evidence="1" id="KW-0472">Membrane</keyword>
<feature type="non-terminal residue" evidence="2">
    <location>
        <position position="468"/>
    </location>
</feature>
<name>A0A6A6AVH3_9PEZI</name>
<feature type="transmembrane region" description="Helical" evidence="1">
    <location>
        <begin position="186"/>
        <end position="208"/>
    </location>
</feature>
<organism evidence="2 3">
    <name type="scientific">Aplosporella prunicola CBS 121167</name>
    <dbReference type="NCBI Taxonomy" id="1176127"/>
    <lineage>
        <taxon>Eukaryota</taxon>
        <taxon>Fungi</taxon>
        <taxon>Dikarya</taxon>
        <taxon>Ascomycota</taxon>
        <taxon>Pezizomycotina</taxon>
        <taxon>Dothideomycetes</taxon>
        <taxon>Dothideomycetes incertae sedis</taxon>
        <taxon>Botryosphaeriales</taxon>
        <taxon>Aplosporellaceae</taxon>
        <taxon>Aplosporella</taxon>
    </lineage>
</organism>